<name>A0A2S5KI09_9PROT</name>
<gene>
    <name evidence="2" type="ORF">C4K68_26355</name>
</gene>
<feature type="signal peptide" evidence="1">
    <location>
        <begin position="1"/>
        <end position="26"/>
    </location>
</feature>
<dbReference type="InterPro" id="IPR014917">
    <property type="entry name" value="DUF1800"/>
</dbReference>
<dbReference type="EMBL" id="PRLP01000148">
    <property type="protein sequence ID" value="PPC74457.1"/>
    <property type="molecule type" value="Genomic_DNA"/>
</dbReference>
<evidence type="ECO:0000313" key="3">
    <source>
        <dbReference type="Proteomes" id="UP000238196"/>
    </source>
</evidence>
<comment type="caution">
    <text evidence="2">The sequence shown here is derived from an EMBL/GenBank/DDBJ whole genome shotgun (WGS) entry which is preliminary data.</text>
</comment>
<dbReference type="Proteomes" id="UP000238196">
    <property type="component" value="Unassembled WGS sequence"/>
</dbReference>
<reference evidence="2 3" key="1">
    <citation type="submission" date="2018-02" db="EMBL/GenBank/DDBJ databases">
        <title>novel marine gammaproteobacteria from coastal saline agro ecosystem.</title>
        <authorList>
            <person name="Krishnan R."/>
            <person name="Ramesh Kumar N."/>
        </authorList>
    </citation>
    <scope>NUCLEOTIDE SEQUENCE [LARGE SCALE GENOMIC DNA]</scope>
    <source>
        <strain evidence="2 3">228</strain>
    </source>
</reference>
<evidence type="ECO:0000256" key="1">
    <source>
        <dbReference type="SAM" id="SignalP"/>
    </source>
</evidence>
<feature type="chain" id="PRO_5015534183" evidence="1">
    <location>
        <begin position="27"/>
        <end position="394"/>
    </location>
</feature>
<organism evidence="2 3">
    <name type="scientific">Proteobacteria bacterium 228</name>
    <dbReference type="NCBI Taxonomy" id="2083153"/>
    <lineage>
        <taxon>Bacteria</taxon>
        <taxon>Pseudomonadati</taxon>
        <taxon>Pseudomonadota</taxon>
    </lineage>
</organism>
<proteinExistence type="predicted"/>
<keyword evidence="1" id="KW-0732">Signal</keyword>
<evidence type="ECO:0000313" key="2">
    <source>
        <dbReference type="EMBL" id="PPC74457.1"/>
    </source>
</evidence>
<protein>
    <submittedName>
        <fullName evidence="2">DUF1800 domain-containing protein</fullName>
    </submittedName>
</protein>
<dbReference type="Pfam" id="PF08811">
    <property type="entry name" value="DUF1800"/>
    <property type="match status" value="1"/>
</dbReference>
<accession>A0A2S5KI09</accession>
<dbReference type="AlphaFoldDB" id="A0A2S5KI09"/>
<dbReference type="OrthoDB" id="9772295at2"/>
<sequence length="394" mass="44822">MSSLATFLRGGCLPLILLVVTSSAEASPPACIDRNWPPTGQISPDKRVEYAKEIGRCNQDLKAAWVEEMRTDKFSEESQMIIFWHNHFTSSVQKVRPPNLIWQQHELISRYAMGNFRVFLHAIAKDPAMLMYLDGNKNIRNAPNENFAREVLELFTLGEGHYTEQDVKQAAKAFTGWQLNRQRQFVFNLKQHDDSDKTFMGHSGKLNGDDILDIVLNNPETAHFITEKLWTYWVGKPAPQRVNQLAEGFYQNYEIADLVDAIKATDEYRNRPHNQVKSPVELLIPTLVKTNSDLPSATVAKQLRTLGQDLFNPPNVKGWPSGNDWLTSTYLIDRQKILAAYGKQYGKRLSDQQQACSTDALADLMPAIPLRKEFASGCPQKIVQWLTDPSFQLK</sequence>